<keyword evidence="8" id="KW-0966">Cell projection</keyword>
<evidence type="ECO:0000259" key="6">
    <source>
        <dbReference type="Pfam" id="PF02465"/>
    </source>
</evidence>
<protein>
    <recommendedName>
        <fullName evidence="5">Flagellar hook-associated protein 2</fullName>
        <shortName evidence="5">HAP2</shortName>
    </recommendedName>
    <alternativeName>
        <fullName evidence="5">Flagellar cap protein</fullName>
    </alternativeName>
</protein>
<dbReference type="RefSeq" id="WP_186842710.1">
    <property type="nucleotide sequence ID" value="NZ_WJBC01000014.1"/>
</dbReference>
<dbReference type="Pfam" id="PF07195">
    <property type="entry name" value="FliD_C"/>
    <property type="match status" value="1"/>
</dbReference>
<comment type="caution">
    <text evidence="8">The sequence shown here is derived from an EMBL/GenBank/DDBJ whole genome shotgun (WGS) entry which is preliminary data.</text>
</comment>
<comment type="subcellular location">
    <subcellularLocation>
        <location evidence="5">Secreted</location>
    </subcellularLocation>
    <subcellularLocation>
        <location evidence="5">Bacterial flagellum</location>
    </subcellularLocation>
</comment>
<reference evidence="8 9" key="1">
    <citation type="journal article" date="2020" name="mSystems">
        <title>Defining Genomic and Predicted Metabolic Features of the Acetobacterium Genus.</title>
        <authorList>
            <person name="Ross D.E."/>
            <person name="Marshall C.W."/>
            <person name="Gulliver D."/>
            <person name="May H.D."/>
            <person name="Norman R.S."/>
        </authorList>
    </citation>
    <scope>NUCLEOTIDE SEQUENCE [LARGE SCALE GENOMIC DNA]</scope>
    <source>
        <strain evidence="8 9">DSM 8238</strain>
    </source>
</reference>
<evidence type="ECO:0000256" key="2">
    <source>
        <dbReference type="ARBA" id="ARBA00011255"/>
    </source>
</evidence>
<dbReference type="InterPro" id="IPR010809">
    <property type="entry name" value="FliD_C"/>
</dbReference>
<evidence type="ECO:0000256" key="4">
    <source>
        <dbReference type="ARBA" id="ARBA00023143"/>
    </source>
</evidence>
<keyword evidence="9" id="KW-1185">Reference proteome</keyword>
<dbReference type="InterPro" id="IPR040026">
    <property type="entry name" value="FliD"/>
</dbReference>
<dbReference type="Pfam" id="PF02465">
    <property type="entry name" value="FliD_N"/>
    <property type="match status" value="1"/>
</dbReference>
<dbReference type="PANTHER" id="PTHR30288:SF0">
    <property type="entry name" value="FLAGELLAR HOOK-ASSOCIATED PROTEIN 2"/>
    <property type="match status" value="1"/>
</dbReference>
<keyword evidence="4 5" id="KW-0975">Bacterial flagellum</keyword>
<comment type="subunit">
    <text evidence="2 5">Homopentamer.</text>
</comment>
<sequence>MSTVSSTSSSTASTLTGKTGIGGLVSGMDTDSLVESLTTGSRTKITKEEAKVTKMEWKQTAYRDVTKALKEFQSKYLDVLSSKNMRSDKLFSTVAASTTSTNITATATNAAMSGSITINSITKLATKATVSSAAKISKDLTGSAITVDNSTLVTNLSGKSLKMTLDGTVKTITFDISDTSFKADGSNFLTALQEKVTAAFGNKSADVPIVPMVRVGLTDGKLSFTSADSGSQITVNDLSSKTPVLASLGMTSGQTNKLSTGTALGDLPLRGLDASAQTFSFSVNSVDFTFNRTDSLSTIMGRINSSSAGVTMGYSALTDKFTMTADESGSTGNIVISDAKSDGIMAAFGLKDRTVTAGQNAEFMVNGQSVTRTSNSVTVDGVKIDLLKETNEASTITLKEDTTTLKETITSYVNDYNTLIDKMNSLVKEKYDSDYQPLTDDQKKDMSDTEVEQWEKKAKTGLLTGDSTIRGITAKMQSLMYSSAVAGGISLFNMGITSAGYSENGKLKIDETKLDAALASQTTAVKELFTSEKTGLSNQLNDIINGASKTSGVKGTRGSLVELAGYEATLSNTENSITTNITKANKSIKEMKAKLKEQETYYWSKFTAMETAIQSLNTQSSMLTSFSAS</sequence>
<feature type="domain" description="Flagellar hook-associated protein 2 N-terminal" evidence="6">
    <location>
        <begin position="26"/>
        <end position="127"/>
    </location>
</feature>
<evidence type="ECO:0000259" key="7">
    <source>
        <dbReference type="Pfam" id="PF07195"/>
    </source>
</evidence>
<keyword evidence="8" id="KW-0282">Flagellum</keyword>
<accession>A0ABR6WX51</accession>
<dbReference type="PANTHER" id="PTHR30288">
    <property type="entry name" value="FLAGELLAR CAP/ASSEMBLY PROTEIN FLID"/>
    <property type="match status" value="1"/>
</dbReference>
<keyword evidence="8" id="KW-0969">Cilium</keyword>
<feature type="domain" description="Flagellar hook-associated protein 2 C-terminal" evidence="7">
    <location>
        <begin position="358"/>
        <end position="617"/>
    </location>
</feature>
<evidence type="ECO:0000313" key="8">
    <source>
        <dbReference type="EMBL" id="MBC3804826.1"/>
    </source>
</evidence>
<name>A0ABR6WX51_9FIRM</name>
<dbReference type="InterPro" id="IPR003481">
    <property type="entry name" value="FliD_N"/>
</dbReference>
<keyword evidence="3" id="KW-0175">Coiled coil</keyword>
<gene>
    <name evidence="8" type="primary">fliD</name>
    <name evidence="8" type="ORF">GH808_10325</name>
</gene>
<dbReference type="Proteomes" id="UP000603234">
    <property type="component" value="Unassembled WGS sequence"/>
</dbReference>
<dbReference type="EMBL" id="WJBC01000014">
    <property type="protein sequence ID" value="MBC3804826.1"/>
    <property type="molecule type" value="Genomic_DNA"/>
</dbReference>
<keyword evidence="5" id="KW-0964">Secreted</keyword>
<comment type="similarity">
    <text evidence="1 5">Belongs to the FliD family.</text>
</comment>
<proteinExistence type="inferred from homology"/>
<evidence type="ECO:0000256" key="1">
    <source>
        <dbReference type="ARBA" id="ARBA00009764"/>
    </source>
</evidence>
<evidence type="ECO:0000313" key="9">
    <source>
        <dbReference type="Proteomes" id="UP000603234"/>
    </source>
</evidence>
<evidence type="ECO:0000256" key="5">
    <source>
        <dbReference type="RuleBase" id="RU362066"/>
    </source>
</evidence>
<evidence type="ECO:0000256" key="3">
    <source>
        <dbReference type="ARBA" id="ARBA00023054"/>
    </source>
</evidence>
<organism evidence="8 9">
    <name type="scientific">Acetobacterium fimetarium</name>
    <dbReference type="NCBI Taxonomy" id="52691"/>
    <lineage>
        <taxon>Bacteria</taxon>
        <taxon>Bacillati</taxon>
        <taxon>Bacillota</taxon>
        <taxon>Clostridia</taxon>
        <taxon>Eubacteriales</taxon>
        <taxon>Eubacteriaceae</taxon>
        <taxon>Acetobacterium</taxon>
    </lineage>
</organism>
<comment type="function">
    <text evidence="5">Required for morphogenesis and for the elongation of the flagellar filament by facilitating polymerization of the flagellin monomers at the tip of growing filament. Forms a capping structure, which prevents flagellin subunits (transported through the central channel of the flagellum) from leaking out without polymerization at the distal end.</text>
</comment>